<proteinExistence type="predicted"/>
<organism evidence="2 3">
    <name type="scientific">Paraphoma chrysanthemicola</name>
    <dbReference type="NCBI Taxonomy" id="798071"/>
    <lineage>
        <taxon>Eukaryota</taxon>
        <taxon>Fungi</taxon>
        <taxon>Dikarya</taxon>
        <taxon>Ascomycota</taxon>
        <taxon>Pezizomycotina</taxon>
        <taxon>Dothideomycetes</taxon>
        <taxon>Pleosporomycetidae</taxon>
        <taxon>Pleosporales</taxon>
        <taxon>Pleosporineae</taxon>
        <taxon>Phaeosphaeriaceae</taxon>
        <taxon>Paraphoma</taxon>
    </lineage>
</organism>
<evidence type="ECO:0000313" key="3">
    <source>
        <dbReference type="Proteomes" id="UP000813461"/>
    </source>
</evidence>
<feature type="signal peptide" evidence="1">
    <location>
        <begin position="1"/>
        <end position="16"/>
    </location>
</feature>
<dbReference type="AlphaFoldDB" id="A0A8K0RFD9"/>
<keyword evidence="3" id="KW-1185">Reference proteome</keyword>
<dbReference type="OrthoDB" id="3796827at2759"/>
<keyword evidence="1" id="KW-0732">Signal</keyword>
<accession>A0A8K0RFD9</accession>
<name>A0A8K0RFD9_9PLEO</name>
<reference evidence="2" key="1">
    <citation type="journal article" date="2021" name="Nat. Commun.">
        <title>Genetic determinants of endophytism in the Arabidopsis root mycobiome.</title>
        <authorList>
            <person name="Mesny F."/>
            <person name="Miyauchi S."/>
            <person name="Thiergart T."/>
            <person name="Pickel B."/>
            <person name="Atanasova L."/>
            <person name="Karlsson M."/>
            <person name="Huettel B."/>
            <person name="Barry K.W."/>
            <person name="Haridas S."/>
            <person name="Chen C."/>
            <person name="Bauer D."/>
            <person name="Andreopoulos W."/>
            <person name="Pangilinan J."/>
            <person name="LaButti K."/>
            <person name="Riley R."/>
            <person name="Lipzen A."/>
            <person name="Clum A."/>
            <person name="Drula E."/>
            <person name="Henrissat B."/>
            <person name="Kohler A."/>
            <person name="Grigoriev I.V."/>
            <person name="Martin F.M."/>
            <person name="Hacquard S."/>
        </authorList>
    </citation>
    <scope>NUCLEOTIDE SEQUENCE</scope>
    <source>
        <strain evidence="2">MPI-SDFR-AT-0120</strain>
    </source>
</reference>
<evidence type="ECO:0000256" key="1">
    <source>
        <dbReference type="SAM" id="SignalP"/>
    </source>
</evidence>
<dbReference type="EMBL" id="JAGMVJ010000003">
    <property type="protein sequence ID" value="KAH7092051.1"/>
    <property type="molecule type" value="Genomic_DNA"/>
</dbReference>
<evidence type="ECO:0000313" key="2">
    <source>
        <dbReference type="EMBL" id="KAH7092051.1"/>
    </source>
</evidence>
<comment type="caution">
    <text evidence="2">The sequence shown here is derived from an EMBL/GenBank/DDBJ whole genome shotgun (WGS) entry which is preliminary data.</text>
</comment>
<feature type="chain" id="PRO_5035421208" evidence="1">
    <location>
        <begin position="17"/>
        <end position="193"/>
    </location>
</feature>
<sequence length="193" mass="19697">MLSSTILPLLAATAAAQTATILIPDWCITQSAPAVTVVDRDRDLTTYSYSCSTNTSAVSSASVQGSSVAADAKSRASDLKASLKGLKSTDKPDTVHYTVTGIVALDQECSFGAGGVASGAATCTAGGRLDPEVWGRGDGPRTHTFPKSDVDQFWSRETVKVTEAGGVVAGTSVSGTMSGFAEQSRSVVVGGQE</sequence>
<protein>
    <submittedName>
        <fullName evidence="2">Uncharacterized protein</fullName>
    </submittedName>
</protein>
<dbReference type="Proteomes" id="UP000813461">
    <property type="component" value="Unassembled WGS sequence"/>
</dbReference>
<gene>
    <name evidence="2" type="ORF">FB567DRAFT_545246</name>
</gene>